<evidence type="ECO:0000313" key="2">
    <source>
        <dbReference type="Proteomes" id="UP001163324"/>
    </source>
</evidence>
<organism evidence="1 2">
    <name type="scientific">Trichothecium roseum</name>
    <dbReference type="NCBI Taxonomy" id="47278"/>
    <lineage>
        <taxon>Eukaryota</taxon>
        <taxon>Fungi</taxon>
        <taxon>Dikarya</taxon>
        <taxon>Ascomycota</taxon>
        <taxon>Pezizomycotina</taxon>
        <taxon>Sordariomycetes</taxon>
        <taxon>Hypocreomycetidae</taxon>
        <taxon>Hypocreales</taxon>
        <taxon>Hypocreales incertae sedis</taxon>
        <taxon>Trichothecium</taxon>
    </lineage>
</organism>
<reference evidence="1" key="1">
    <citation type="submission" date="2022-10" db="EMBL/GenBank/DDBJ databases">
        <title>Complete Genome of Trichothecium roseum strain YXFP-22015, a Plant Pathogen Isolated from Citrus.</title>
        <authorList>
            <person name="Wang Y."/>
            <person name="Zhu L."/>
        </authorList>
    </citation>
    <scope>NUCLEOTIDE SEQUENCE</scope>
    <source>
        <strain evidence="1">YXFP-22015</strain>
    </source>
</reference>
<protein>
    <submittedName>
        <fullName evidence="1">Uncharacterized protein</fullName>
    </submittedName>
</protein>
<comment type="caution">
    <text evidence="1">The sequence shown here is derived from an EMBL/GenBank/DDBJ whole genome shotgun (WGS) entry which is preliminary data.</text>
</comment>
<dbReference type="EMBL" id="CM047945">
    <property type="protein sequence ID" value="KAI9898520.1"/>
    <property type="molecule type" value="Genomic_DNA"/>
</dbReference>
<keyword evidence="2" id="KW-1185">Reference proteome</keyword>
<sequence>MLNALIRAGVVALMASLYGPYIYRMINVIGLFREPGNTTVEAGNLVPIEDTVHCEDLHYHEKSGLIFTACEDDAALRYSWFPGLGHLEVAAVTATTRGSIHIINTKTLKSQRLEFENFDGPFVTHGIDILPDPNDENILFIYAVNHIPNQDYLNHLKARQEDGTAASADITKIGSRLEVFRHVLGSSSVQHLRSIEHPFIKTPNDIIARTTTSLYVTNDHYYTHGNMRLLEDLYYGATWSDTIHIEIGDLTSKDAKADIDAKVVLTGLHNNNGLARGASPNEIVIGSALSGDLHIAQVLEATQELKVLETVSLDAAVDNPSYFKDPYNTVGYDASGYFTAGLSVAHKLPKTIHDPTGKIPVMIWHVLPKTEGDKQTWEKRLVFEDDGSRLSSASSAVLVAIDPELEGGKKRGWLFMTGFISTSVIVVKIDL</sequence>
<evidence type="ECO:0000313" key="1">
    <source>
        <dbReference type="EMBL" id="KAI9898520.1"/>
    </source>
</evidence>
<gene>
    <name evidence="1" type="ORF">N3K66_006880</name>
</gene>
<dbReference type="Proteomes" id="UP001163324">
    <property type="component" value="Chromosome 6"/>
</dbReference>
<name>A0ACC0UWJ2_9HYPO</name>
<proteinExistence type="predicted"/>
<accession>A0ACC0UWJ2</accession>